<keyword evidence="2" id="KW-1185">Reference proteome</keyword>
<evidence type="ECO:0000313" key="1">
    <source>
        <dbReference type="EMBL" id="KAI0028526.1"/>
    </source>
</evidence>
<dbReference type="Proteomes" id="UP000814128">
    <property type="component" value="Unassembled WGS sequence"/>
</dbReference>
<comment type="caution">
    <text evidence="1">The sequence shown here is derived from an EMBL/GenBank/DDBJ whole genome shotgun (WGS) entry which is preliminary data.</text>
</comment>
<proteinExistence type="predicted"/>
<reference evidence="1" key="2">
    <citation type="journal article" date="2022" name="New Phytol.">
        <title>Evolutionary transition to the ectomycorrhizal habit in the genomes of a hyperdiverse lineage of mushroom-forming fungi.</title>
        <authorList>
            <person name="Looney B."/>
            <person name="Miyauchi S."/>
            <person name="Morin E."/>
            <person name="Drula E."/>
            <person name="Courty P.E."/>
            <person name="Kohler A."/>
            <person name="Kuo A."/>
            <person name="LaButti K."/>
            <person name="Pangilinan J."/>
            <person name="Lipzen A."/>
            <person name="Riley R."/>
            <person name="Andreopoulos W."/>
            <person name="He G."/>
            <person name="Johnson J."/>
            <person name="Nolan M."/>
            <person name="Tritt A."/>
            <person name="Barry K.W."/>
            <person name="Grigoriev I.V."/>
            <person name="Nagy L.G."/>
            <person name="Hibbett D."/>
            <person name="Henrissat B."/>
            <person name="Matheny P.B."/>
            <person name="Labbe J."/>
            <person name="Martin F.M."/>
        </authorList>
    </citation>
    <scope>NUCLEOTIDE SEQUENCE</scope>
    <source>
        <strain evidence="1">EC-137</strain>
    </source>
</reference>
<evidence type="ECO:0000313" key="2">
    <source>
        <dbReference type="Proteomes" id="UP000814128"/>
    </source>
</evidence>
<dbReference type="EMBL" id="MU273745">
    <property type="protein sequence ID" value="KAI0028526.1"/>
    <property type="molecule type" value="Genomic_DNA"/>
</dbReference>
<accession>A0ACB8Q9P3</accession>
<gene>
    <name evidence="1" type="ORF">K488DRAFT_58368</name>
</gene>
<name>A0ACB8Q9P3_9AGAM</name>
<organism evidence="1 2">
    <name type="scientific">Vararia minispora EC-137</name>
    <dbReference type="NCBI Taxonomy" id="1314806"/>
    <lineage>
        <taxon>Eukaryota</taxon>
        <taxon>Fungi</taxon>
        <taxon>Dikarya</taxon>
        <taxon>Basidiomycota</taxon>
        <taxon>Agaricomycotina</taxon>
        <taxon>Agaricomycetes</taxon>
        <taxon>Russulales</taxon>
        <taxon>Lachnocladiaceae</taxon>
        <taxon>Vararia</taxon>
    </lineage>
</organism>
<sequence>MWIVTGPFDVELNDPEIAEKLLKCGKTYAIGRKDCDLTLQSKKVSKISAKIIVGGWDADDIANPDSIPTLRIVNHRPKAMRIHREGQEEMVDPGETKDLPDGCQVQIIDGLPISVFLKAIARFYWREVMCYETHSKIQGPMSAEGCAALGIHWIQSPSAAVTHHLIPSYNLTPPVVASLLSNATLVTQEWLREVLRLGALSRGEPFSLENSFELPSPVRFRPGFATSLRDALKDDSTWEPNEERVGLFRRMKFIFVGETGREVTSEYREVVARGGGEYEAFAVSWGTLRWRKMLAKSVLWAKKLDGKVVLVAHGEAMEAAVGVEAWEDLVATAKE</sequence>
<protein>
    <submittedName>
        <fullName evidence="1">Uncharacterized protein</fullName>
    </submittedName>
</protein>
<reference evidence="1" key="1">
    <citation type="submission" date="2021-02" db="EMBL/GenBank/DDBJ databases">
        <authorList>
            <consortium name="DOE Joint Genome Institute"/>
            <person name="Ahrendt S."/>
            <person name="Looney B.P."/>
            <person name="Miyauchi S."/>
            <person name="Morin E."/>
            <person name="Drula E."/>
            <person name="Courty P.E."/>
            <person name="Chicoki N."/>
            <person name="Fauchery L."/>
            <person name="Kohler A."/>
            <person name="Kuo A."/>
            <person name="Labutti K."/>
            <person name="Pangilinan J."/>
            <person name="Lipzen A."/>
            <person name="Riley R."/>
            <person name="Andreopoulos W."/>
            <person name="He G."/>
            <person name="Johnson J."/>
            <person name="Barry K.W."/>
            <person name="Grigoriev I.V."/>
            <person name="Nagy L."/>
            <person name="Hibbett D."/>
            <person name="Henrissat B."/>
            <person name="Matheny P.B."/>
            <person name="Labbe J."/>
            <person name="Martin F."/>
        </authorList>
    </citation>
    <scope>NUCLEOTIDE SEQUENCE</scope>
    <source>
        <strain evidence="1">EC-137</strain>
    </source>
</reference>